<dbReference type="SMART" id="SM00349">
    <property type="entry name" value="KRAB"/>
    <property type="match status" value="1"/>
</dbReference>
<dbReference type="GeneID" id="129327431"/>
<dbReference type="RefSeq" id="XP_054832049.1">
    <property type="nucleotide sequence ID" value="XM_054976074.1"/>
</dbReference>
<keyword evidence="8" id="KW-0238">DNA-binding</keyword>
<evidence type="ECO:0000256" key="6">
    <source>
        <dbReference type="ARBA" id="ARBA00022833"/>
    </source>
</evidence>
<accession>A0AA97J6J3</accession>
<dbReference type="PANTHER" id="PTHR24381:SF390">
    <property type="entry name" value="ZINC FINGER PROTEIN 37 HOMOLOG"/>
    <property type="match status" value="1"/>
</dbReference>
<feature type="domain" description="KRAB" evidence="14">
    <location>
        <begin position="226"/>
        <end position="298"/>
    </location>
</feature>
<dbReference type="InterPro" id="IPR001909">
    <property type="entry name" value="KRAB"/>
</dbReference>
<dbReference type="InterPro" id="IPR036051">
    <property type="entry name" value="KRAB_dom_sf"/>
</dbReference>
<evidence type="ECO:0000259" key="13">
    <source>
        <dbReference type="PROSITE" id="PS50157"/>
    </source>
</evidence>
<dbReference type="FunFam" id="3.30.160.60:FF:000020">
    <property type="entry name" value="Zinc finger protein 14 homolog"/>
    <property type="match status" value="1"/>
</dbReference>
<evidence type="ECO:0000256" key="11">
    <source>
        <dbReference type="PROSITE-ProRule" id="PRU00042"/>
    </source>
</evidence>
<evidence type="ECO:0000256" key="4">
    <source>
        <dbReference type="ARBA" id="ARBA00022737"/>
    </source>
</evidence>
<evidence type="ECO:0000256" key="7">
    <source>
        <dbReference type="ARBA" id="ARBA00023015"/>
    </source>
</evidence>
<reference evidence="16" key="1">
    <citation type="submission" date="2025-08" db="UniProtKB">
        <authorList>
            <consortium name="RefSeq"/>
        </authorList>
    </citation>
    <scope>IDENTIFICATION</scope>
    <source>
        <tissue evidence="16">Blood</tissue>
    </source>
</reference>
<feature type="domain" description="C2H2-type" evidence="13">
    <location>
        <begin position="510"/>
        <end position="537"/>
    </location>
</feature>
<keyword evidence="10" id="KW-0539">Nucleus</keyword>
<dbReference type="FunFam" id="3.30.160.60:FF:002343">
    <property type="entry name" value="Zinc finger protein 33A"/>
    <property type="match status" value="2"/>
</dbReference>
<dbReference type="PROSITE" id="PS50157">
    <property type="entry name" value="ZINC_FINGER_C2H2_2"/>
    <property type="match status" value="8"/>
</dbReference>
<feature type="region of interest" description="Disordered" evidence="12">
    <location>
        <begin position="107"/>
        <end position="146"/>
    </location>
</feature>
<dbReference type="PANTHER" id="PTHR24381">
    <property type="entry name" value="ZINC FINGER PROTEIN"/>
    <property type="match status" value="1"/>
</dbReference>
<feature type="domain" description="C2H2-type" evidence="13">
    <location>
        <begin position="398"/>
        <end position="425"/>
    </location>
</feature>
<dbReference type="SUPFAM" id="SSF57667">
    <property type="entry name" value="beta-beta-alpha zinc fingers"/>
    <property type="match status" value="4"/>
</dbReference>
<feature type="domain" description="C2H2-type" evidence="13">
    <location>
        <begin position="482"/>
        <end position="509"/>
    </location>
</feature>
<dbReference type="FunFam" id="3.30.160.60:FF:002063">
    <property type="entry name" value="RB associated KRAB zinc finger"/>
    <property type="match status" value="1"/>
</dbReference>
<dbReference type="InterPro" id="IPR013087">
    <property type="entry name" value="Znf_C2H2_type"/>
</dbReference>
<dbReference type="SUPFAM" id="SSF109640">
    <property type="entry name" value="KRAB domain (Kruppel-associated box)"/>
    <property type="match status" value="1"/>
</dbReference>
<feature type="compositionally biased region" description="Basic residues" evidence="12">
    <location>
        <begin position="352"/>
        <end position="362"/>
    </location>
</feature>
<organism evidence="15 16">
    <name type="scientific">Eublepharis macularius</name>
    <name type="common">Leopard gecko</name>
    <name type="synonym">Cyrtodactylus macularius</name>
    <dbReference type="NCBI Taxonomy" id="481883"/>
    <lineage>
        <taxon>Eukaryota</taxon>
        <taxon>Metazoa</taxon>
        <taxon>Chordata</taxon>
        <taxon>Craniata</taxon>
        <taxon>Vertebrata</taxon>
        <taxon>Euteleostomi</taxon>
        <taxon>Lepidosauria</taxon>
        <taxon>Squamata</taxon>
        <taxon>Bifurcata</taxon>
        <taxon>Gekkota</taxon>
        <taxon>Eublepharidae</taxon>
        <taxon>Eublepharinae</taxon>
        <taxon>Eublepharis</taxon>
    </lineage>
</organism>
<dbReference type="FunFam" id="3.30.160.60:FF:000895">
    <property type="entry name" value="Zinc finger protein 597"/>
    <property type="match status" value="1"/>
</dbReference>
<evidence type="ECO:0000256" key="12">
    <source>
        <dbReference type="SAM" id="MobiDB-lite"/>
    </source>
</evidence>
<evidence type="ECO:0000259" key="14">
    <source>
        <dbReference type="PROSITE" id="PS50805"/>
    </source>
</evidence>
<feature type="compositionally biased region" description="Polar residues" evidence="12">
    <location>
        <begin position="336"/>
        <end position="349"/>
    </location>
</feature>
<sequence>MLFSAVSHKRDLFQLQNLARIYVRKFLLCCISLDPQMQRGSENYKGEDMKAERLRKSEVLLKETETERKIIIREWKELRKFIEEQEECALRRLEELDRDIIARRDESILGSSEMASPPSMNGEGNGRPPAKSIRRTSSRDNEVFPKPETSFMELEQRIKRFSQKRIVMQDMLLAFKEILQMDLGNDLSPTFSSGYPGKSSFYSRFLHCCQRYGRETAVLQPDQGPVTFEEVAVHFTEEEWALLDPHQRTLYRDVMQENYENVTSVAVLSLTKSDGMRWTEEREEAHFLIPYSRGPDERNHCEVTSTAHVVEGNVNRIQKNQLPENSEQVLPHETPFRSSNDQLLQNQDGKTGHKRRSIRQQKNKIGAEEEKPVPSQNGCHDVRKTTIQKRISKDGRQKACNECGKRFSQSFLLLKHKKAHMGTKPRKCSDCGKIFSQLSYLNKHRRTHRTAKLFDCSECGKSFHRRSHLASHQGIHTGVKPYKCSDCGKSFRRGPDLNRHQKIHTGEKMHKCLDCGKSFLLSSSLTKHERTHTGEKPYKCSDCKKSFSQRSHLIVHKRTHTREKPFKCSFCGNGFSQKAHLTSHQRTHTGEKPYKCSECGKNFKLNSACIKHKRSRHFDA</sequence>
<dbReference type="Gene3D" id="3.30.160.60">
    <property type="entry name" value="Classic Zinc Finger"/>
    <property type="match status" value="8"/>
</dbReference>
<keyword evidence="3" id="KW-0479">Metal-binding</keyword>
<dbReference type="Proteomes" id="UP001190640">
    <property type="component" value="Chromosome 4"/>
</dbReference>
<dbReference type="KEGG" id="emc:129327431"/>
<evidence type="ECO:0000256" key="2">
    <source>
        <dbReference type="ARBA" id="ARBA00006991"/>
    </source>
</evidence>
<gene>
    <name evidence="16" type="primary">LOC129327431</name>
</gene>
<feature type="domain" description="C2H2-type" evidence="13">
    <location>
        <begin position="426"/>
        <end position="453"/>
    </location>
</feature>
<dbReference type="Pfam" id="PF01352">
    <property type="entry name" value="KRAB"/>
    <property type="match status" value="1"/>
</dbReference>
<dbReference type="Gene3D" id="6.10.140.140">
    <property type="match status" value="1"/>
</dbReference>
<keyword evidence="4" id="KW-0677">Repeat</keyword>
<keyword evidence="7" id="KW-0805">Transcription regulation</keyword>
<comment type="subcellular location">
    <subcellularLocation>
        <location evidence="1">Nucleus</location>
    </subcellularLocation>
</comment>
<evidence type="ECO:0000256" key="3">
    <source>
        <dbReference type="ARBA" id="ARBA00022723"/>
    </source>
</evidence>
<dbReference type="PROSITE" id="PS00028">
    <property type="entry name" value="ZINC_FINGER_C2H2_1"/>
    <property type="match status" value="7"/>
</dbReference>
<dbReference type="GO" id="GO:0000977">
    <property type="term" value="F:RNA polymerase II transcription regulatory region sequence-specific DNA binding"/>
    <property type="evidence" value="ECO:0007669"/>
    <property type="project" value="TreeGrafter"/>
</dbReference>
<dbReference type="CDD" id="cd07765">
    <property type="entry name" value="KRAB_A-box"/>
    <property type="match status" value="1"/>
</dbReference>
<keyword evidence="5 11" id="KW-0863">Zinc-finger</keyword>
<dbReference type="AlphaFoldDB" id="A0AA97J6J3"/>
<dbReference type="PROSITE" id="PS50805">
    <property type="entry name" value="KRAB"/>
    <property type="match status" value="1"/>
</dbReference>
<feature type="domain" description="C2H2-type" evidence="13">
    <location>
        <begin position="538"/>
        <end position="565"/>
    </location>
</feature>
<evidence type="ECO:0000256" key="5">
    <source>
        <dbReference type="ARBA" id="ARBA00022771"/>
    </source>
</evidence>
<feature type="domain" description="C2H2-type" evidence="13">
    <location>
        <begin position="566"/>
        <end position="593"/>
    </location>
</feature>
<evidence type="ECO:0000313" key="15">
    <source>
        <dbReference type="Proteomes" id="UP001190640"/>
    </source>
</evidence>
<comment type="similarity">
    <text evidence="2">Belongs to the krueppel C2H2-type zinc-finger protein family.</text>
</comment>
<dbReference type="GO" id="GO:0008270">
    <property type="term" value="F:zinc ion binding"/>
    <property type="evidence" value="ECO:0007669"/>
    <property type="project" value="UniProtKB-KW"/>
</dbReference>
<keyword evidence="6" id="KW-0862">Zinc</keyword>
<feature type="region of interest" description="Disordered" evidence="12">
    <location>
        <begin position="320"/>
        <end position="380"/>
    </location>
</feature>
<proteinExistence type="inferred from homology"/>
<dbReference type="InterPro" id="IPR036236">
    <property type="entry name" value="Znf_C2H2_sf"/>
</dbReference>
<evidence type="ECO:0000256" key="9">
    <source>
        <dbReference type="ARBA" id="ARBA00023163"/>
    </source>
</evidence>
<protein>
    <submittedName>
        <fullName evidence="16">Zinc finger protein 436-like isoform X1</fullName>
    </submittedName>
</protein>
<evidence type="ECO:0000256" key="10">
    <source>
        <dbReference type="ARBA" id="ARBA00023242"/>
    </source>
</evidence>
<evidence type="ECO:0000313" key="16">
    <source>
        <dbReference type="RefSeq" id="XP_054832049.1"/>
    </source>
</evidence>
<keyword evidence="9" id="KW-0804">Transcription</keyword>
<dbReference type="SMART" id="SM00355">
    <property type="entry name" value="ZnF_C2H2"/>
    <property type="match status" value="8"/>
</dbReference>
<feature type="domain" description="C2H2-type" evidence="13">
    <location>
        <begin position="454"/>
        <end position="481"/>
    </location>
</feature>
<dbReference type="FunFam" id="3.30.160.60:FF:000176">
    <property type="entry name" value="zinc finger protein 70"/>
    <property type="match status" value="2"/>
</dbReference>
<dbReference type="Pfam" id="PF00096">
    <property type="entry name" value="zf-C2H2"/>
    <property type="match status" value="7"/>
</dbReference>
<evidence type="ECO:0000256" key="8">
    <source>
        <dbReference type="ARBA" id="ARBA00023125"/>
    </source>
</evidence>
<evidence type="ECO:0000256" key="1">
    <source>
        <dbReference type="ARBA" id="ARBA00004123"/>
    </source>
</evidence>
<feature type="domain" description="C2H2-type" evidence="13">
    <location>
        <begin position="594"/>
        <end position="620"/>
    </location>
</feature>
<dbReference type="GO" id="GO:0000981">
    <property type="term" value="F:DNA-binding transcription factor activity, RNA polymerase II-specific"/>
    <property type="evidence" value="ECO:0007669"/>
    <property type="project" value="TreeGrafter"/>
</dbReference>
<keyword evidence="15" id="KW-1185">Reference proteome</keyword>
<dbReference type="GO" id="GO:0005634">
    <property type="term" value="C:nucleus"/>
    <property type="evidence" value="ECO:0007669"/>
    <property type="project" value="UniProtKB-SubCell"/>
</dbReference>
<name>A0AA97J6J3_EUBMA</name>